<dbReference type="AlphaFoldDB" id="A0A8J2NTZ0"/>
<evidence type="ECO:0000313" key="2">
    <source>
        <dbReference type="Proteomes" id="UP000708208"/>
    </source>
</evidence>
<keyword evidence="2" id="KW-1185">Reference proteome</keyword>
<comment type="caution">
    <text evidence="1">The sequence shown here is derived from an EMBL/GenBank/DDBJ whole genome shotgun (WGS) entry which is preliminary data.</text>
</comment>
<proteinExistence type="predicted"/>
<gene>
    <name evidence="1" type="ORF">AFUS01_LOCUS14964</name>
</gene>
<sequence>MLPSERTKKRKVAAAVAKLLQDIQDNNYSSSIEINSELLQQSFSENFNSVENIVPSDNSFDFNFTSEDEGSESNVDILPLHSLLEKDIA</sequence>
<dbReference type="Proteomes" id="UP000708208">
    <property type="component" value="Unassembled WGS sequence"/>
</dbReference>
<feature type="non-terminal residue" evidence="1">
    <location>
        <position position="89"/>
    </location>
</feature>
<name>A0A8J2NTZ0_9HEXA</name>
<protein>
    <submittedName>
        <fullName evidence="1">Uncharacterized protein</fullName>
    </submittedName>
</protein>
<accession>A0A8J2NTZ0</accession>
<evidence type="ECO:0000313" key="1">
    <source>
        <dbReference type="EMBL" id="CAG7726033.1"/>
    </source>
</evidence>
<reference evidence="1" key="1">
    <citation type="submission" date="2021-06" db="EMBL/GenBank/DDBJ databases">
        <authorList>
            <person name="Hodson N. C."/>
            <person name="Mongue J. A."/>
            <person name="Jaron S. K."/>
        </authorList>
    </citation>
    <scope>NUCLEOTIDE SEQUENCE</scope>
</reference>
<organism evidence="1 2">
    <name type="scientific">Allacma fusca</name>
    <dbReference type="NCBI Taxonomy" id="39272"/>
    <lineage>
        <taxon>Eukaryota</taxon>
        <taxon>Metazoa</taxon>
        <taxon>Ecdysozoa</taxon>
        <taxon>Arthropoda</taxon>
        <taxon>Hexapoda</taxon>
        <taxon>Collembola</taxon>
        <taxon>Symphypleona</taxon>
        <taxon>Sminthuridae</taxon>
        <taxon>Allacma</taxon>
    </lineage>
</organism>
<dbReference type="EMBL" id="CAJVCH010129858">
    <property type="protein sequence ID" value="CAG7726033.1"/>
    <property type="molecule type" value="Genomic_DNA"/>
</dbReference>